<proteinExistence type="predicted"/>
<organism evidence="2 3">
    <name type="scientific">Streptomyces ortus</name>
    <dbReference type="NCBI Taxonomy" id="2867268"/>
    <lineage>
        <taxon>Bacteria</taxon>
        <taxon>Bacillati</taxon>
        <taxon>Actinomycetota</taxon>
        <taxon>Actinomycetes</taxon>
        <taxon>Kitasatosporales</taxon>
        <taxon>Streptomycetaceae</taxon>
        <taxon>Streptomyces</taxon>
    </lineage>
</organism>
<reference evidence="2" key="1">
    <citation type="journal article" date="2022" name="bioRxiv">
        <title>Discovery and biosynthetic assessment of Streptomyces ortus sp nov. isolated from a deep-sea sponge.</title>
        <authorList>
            <person name="Williams S.E."/>
        </authorList>
    </citation>
    <scope>NUCLEOTIDE SEQUENCE</scope>
    <source>
        <strain evidence="2">A15ISP2-DRY2</strain>
    </source>
</reference>
<keyword evidence="3" id="KW-1185">Reference proteome</keyword>
<dbReference type="Pfam" id="PF00582">
    <property type="entry name" value="Usp"/>
    <property type="match status" value="2"/>
</dbReference>
<dbReference type="InterPro" id="IPR014729">
    <property type="entry name" value="Rossmann-like_a/b/a_fold"/>
</dbReference>
<feature type="domain" description="UspA" evidence="1">
    <location>
        <begin position="3"/>
        <end position="131"/>
    </location>
</feature>
<evidence type="ECO:0000313" key="2">
    <source>
        <dbReference type="EMBL" id="MCX4238791.1"/>
    </source>
</evidence>
<dbReference type="Proteomes" id="UP001165590">
    <property type="component" value="Unassembled WGS sequence"/>
</dbReference>
<dbReference type="Gene3D" id="3.40.50.620">
    <property type="entry name" value="HUPs"/>
    <property type="match status" value="2"/>
</dbReference>
<gene>
    <name evidence="2" type="ORF">K3769_39680</name>
</gene>
<comment type="caution">
    <text evidence="2">The sequence shown here is derived from an EMBL/GenBank/DDBJ whole genome shotgun (WGS) entry which is preliminary data.</text>
</comment>
<dbReference type="EMBL" id="JAIFZO010000002">
    <property type="protein sequence ID" value="MCX4238791.1"/>
    <property type="molecule type" value="Genomic_DNA"/>
</dbReference>
<sequence>MERVIVAGVDRSLRGAAAAEWAAREALRRGLPLRVLHVSPPPGPGAGELRPDPAQYVAERVAAQLAARHPGLRAEGLGLAGPVVPALGSGSGDAEMLVLGLRGEGGFAGLAVGSTALAAAARTDRPVVLVPSGFGAGRRARRPDKVTLGIDARAPVGGAVDFAFDTARLHGARLHAVHVGTPPDRVAEGEADRAVSASRYAARVHREMELLADALRPWREKYPSVRVLEDVVLSAPVRALVRCSGSAELLVVGRRPGGGLGPVAHALVHLTGGPIAVVT</sequence>
<evidence type="ECO:0000313" key="3">
    <source>
        <dbReference type="Proteomes" id="UP001165590"/>
    </source>
</evidence>
<protein>
    <submittedName>
        <fullName evidence="2">Universal stress protein</fullName>
    </submittedName>
</protein>
<evidence type="ECO:0000259" key="1">
    <source>
        <dbReference type="Pfam" id="PF00582"/>
    </source>
</evidence>
<name>A0ABT3VGV1_9ACTN</name>
<feature type="domain" description="UspA" evidence="1">
    <location>
        <begin position="145"/>
        <end position="278"/>
    </location>
</feature>
<dbReference type="RefSeq" id="WP_267031054.1">
    <property type="nucleotide sequence ID" value="NZ_JAIFZO010000002.1"/>
</dbReference>
<accession>A0ABT3VGV1</accession>
<dbReference type="SUPFAM" id="SSF52402">
    <property type="entry name" value="Adenine nucleotide alpha hydrolases-like"/>
    <property type="match status" value="2"/>
</dbReference>
<dbReference type="InterPro" id="IPR006016">
    <property type="entry name" value="UspA"/>
</dbReference>